<accession>A0A1Y3B726</accession>
<dbReference type="InterPro" id="IPR036259">
    <property type="entry name" value="MFS_trans_sf"/>
</dbReference>
<dbReference type="Proteomes" id="UP000194236">
    <property type="component" value="Unassembled WGS sequence"/>
</dbReference>
<feature type="transmembrane region" description="Helical" evidence="1">
    <location>
        <begin position="45"/>
        <end position="65"/>
    </location>
</feature>
<evidence type="ECO:0000313" key="2">
    <source>
        <dbReference type="EMBL" id="OTF75693.1"/>
    </source>
</evidence>
<proteinExistence type="predicted"/>
<keyword evidence="1" id="KW-1133">Transmembrane helix</keyword>
<protein>
    <submittedName>
        <fullName evidence="2">Uncharacterized protein</fullName>
    </submittedName>
</protein>
<evidence type="ECO:0000256" key="1">
    <source>
        <dbReference type="SAM" id="Phobius"/>
    </source>
</evidence>
<gene>
    <name evidence="2" type="ORF">BLA29_007621</name>
</gene>
<name>A0A1Y3B726_EURMA</name>
<dbReference type="Gene3D" id="1.20.1250.20">
    <property type="entry name" value="MFS general substrate transporter like domains"/>
    <property type="match status" value="1"/>
</dbReference>
<dbReference type="AlphaFoldDB" id="A0A1Y3B726"/>
<keyword evidence="1" id="KW-0812">Transmembrane</keyword>
<dbReference type="OrthoDB" id="4540492at2759"/>
<evidence type="ECO:0000313" key="3">
    <source>
        <dbReference type="Proteomes" id="UP000194236"/>
    </source>
</evidence>
<comment type="caution">
    <text evidence="2">The sequence shown here is derived from an EMBL/GenBank/DDBJ whole genome shotgun (WGS) entry which is preliminary data.</text>
</comment>
<keyword evidence="3" id="KW-1185">Reference proteome</keyword>
<feature type="transmembrane region" description="Helical" evidence="1">
    <location>
        <begin position="6"/>
        <end position="24"/>
    </location>
</feature>
<sequence>MFFYVFMFAIGQGPIPFMIGGQIFDSASMSTAFAFPLLVIHINQLVFFIFLAFDVLLLIFIIFMVPKADDQVGEIRKKPLENSISE</sequence>
<organism evidence="2 3">
    <name type="scientific">Euroglyphus maynei</name>
    <name type="common">Mayne's house dust mite</name>
    <dbReference type="NCBI Taxonomy" id="6958"/>
    <lineage>
        <taxon>Eukaryota</taxon>
        <taxon>Metazoa</taxon>
        <taxon>Ecdysozoa</taxon>
        <taxon>Arthropoda</taxon>
        <taxon>Chelicerata</taxon>
        <taxon>Arachnida</taxon>
        <taxon>Acari</taxon>
        <taxon>Acariformes</taxon>
        <taxon>Sarcoptiformes</taxon>
        <taxon>Astigmata</taxon>
        <taxon>Psoroptidia</taxon>
        <taxon>Analgoidea</taxon>
        <taxon>Pyroglyphidae</taxon>
        <taxon>Pyroglyphinae</taxon>
        <taxon>Euroglyphus</taxon>
    </lineage>
</organism>
<dbReference type="EMBL" id="MUJZ01040781">
    <property type="protein sequence ID" value="OTF75693.1"/>
    <property type="molecule type" value="Genomic_DNA"/>
</dbReference>
<keyword evidence="1" id="KW-0472">Membrane</keyword>
<reference evidence="2 3" key="1">
    <citation type="submission" date="2017-03" db="EMBL/GenBank/DDBJ databases">
        <title>Genome Survey of Euroglyphus maynei.</title>
        <authorList>
            <person name="Arlian L.G."/>
            <person name="Morgan M.S."/>
            <person name="Rider S.D."/>
        </authorList>
    </citation>
    <scope>NUCLEOTIDE SEQUENCE [LARGE SCALE GENOMIC DNA]</scope>
    <source>
        <strain evidence="2">Arlian Lab</strain>
        <tissue evidence="2">Whole body</tissue>
    </source>
</reference>